<keyword evidence="2" id="KW-1185">Reference proteome</keyword>
<comment type="caution">
    <text evidence="1">The sequence shown here is derived from an EMBL/GenBank/DDBJ whole genome shotgun (WGS) entry which is preliminary data.</text>
</comment>
<dbReference type="Proteomes" id="UP001160334">
    <property type="component" value="Unassembled WGS sequence"/>
</dbReference>
<accession>A0ABT6MHU8</accession>
<name>A0ABT6MHU8_9NOCA</name>
<dbReference type="InterPro" id="IPR011010">
    <property type="entry name" value="DNA_brk_join_enz"/>
</dbReference>
<reference evidence="1 2" key="1">
    <citation type="submission" date="2023-04" db="EMBL/GenBank/DDBJ databases">
        <title>Forest soil microbial communities from Buena Vista Peninsula, Colon Province, Panama.</title>
        <authorList>
            <person name="Bouskill N."/>
        </authorList>
    </citation>
    <scope>NUCLEOTIDE SEQUENCE [LARGE SCALE GENOMIC DNA]</scope>
    <source>
        <strain evidence="1 2">CFH S0262</strain>
    </source>
</reference>
<organism evidence="1 2">
    <name type="scientific">Prescottella agglutinans</name>
    <dbReference type="NCBI Taxonomy" id="1644129"/>
    <lineage>
        <taxon>Bacteria</taxon>
        <taxon>Bacillati</taxon>
        <taxon>Actinomycetota</taxon>
        <taxon>Actinomycetes</taxon>
        <taxon>Mycobacteriales</taxon>
        <taxon>Nocardiaceae</taxon>
        <taxon>Prescottella</taxon>
    </lineage>
</organism>
<dbReference type="SUPFAM" id="SSF56349">
    <property type="entry name" value="DNA breaking-rejoining enzymes"/>
    <property type="match status" value="1"/>
</dbReference>
<evidence type="ECO:0000313" key="1">
    <source>
        <dbReference type="EMBL" id="MDH6283898.1"/>
    </source>
</evidence>
<dbReference type="EMBL" id="JARXVC010000017">
    <property type="protein sequence ID" value="MDH6283898.1"/>
    <property type="molecule type" value="Genomic_DNA"/>
</dbReference>
<proteinExistence type="predicted"/>
<dbReference type="RefSeq" id="WP_280763156.1">
    <property type="nucleotide sequence ID" value="NZ_JARXVC010000017.1"/>
</dbReference>
<sequence length="310" mass="34244">MTATRTPEEVIERYTPVMPVQLWESIGPFVRDVVRRGFTSSATPKVTGCRIGAVASIVAWAVDQGLPLDVEEIFHPATVDRYALSITGLSNATRSTRRATLTTLSRRITRAAPWEPERETLPYPRPSAPYTWAQAVRLCAWAPRQRSDVRRQGLSAALALGFGAGLRATEMITVTAADVRVRGDRVIVTVRGPRPRQVPVLAPYADAVVEAAERAGGGHVFRDPLPRVEYVSTVLNRCEIPDRLRPLTAARLRLTWEVAVVQAVPLPVFMTLAGLKNADSLNQVLTLIDERATRSWIRAGVDARNEARLW</sequence>
<protein>
    <submittedName>
        <fullName evidence="1">Integrase</fullName>
    </submittedName>
</protein>
<evidence type="ECO:0000313" key="2">
    <source>
        <dbReference type="Proteomes" id="UP001160334"/>
    </source>
</evidence>
<gene>
    <name evidence="1" type="ORF">M2280_005149</name>
</gene>